<evidence type="ECO:0000256" key="1">
    <source>
        <dbReference type="ARBA" id="ARBA00010688"/>
    </source>
</evidence>
<comment type="caution">
    <text evidence="5">The sequence shown here is derived from an EMBL/GenBank/DDBJ whole genome shotgun (WGS) entry which is preliminary data.</text>
</comment>
<evidence type="ECO:0000256" key="3">
    <source>
        <dbReference type="ARBA" id="ARBA00022777"/>
    </source>
</evidence>
<evidence type="ECO:0000259" key="4">
    <source>
        <dbReference type="Pfam" id="PF00294"/>
    </source>
</evidence>
<name>A0ABU0P4P6_9MICO</name>
<evidence type="ECO:0000313" key="5">
    <source>
        <dbReference type="EMBL" id="MDQ0642301.1"/>
    </source>
</evidence>
<proteinExistence type="inferred from homology"/>
<dbReference type="EC" id="2.7.1.45" evidence="5"/>
<evidence type="ECO:0000313" key="6">
    <source>
        <dbReference type="Proteomes" id="UP001239085"/>
    </source>
</evidence>
<gene>
    <name evidence="5" type="ORF">QFZ46_000461</name>
</gene>
<dbReference type="RefSeq" id="WP_307357908.1">
    <property type="nucleotide sequence ID" value="NZ_JAUSXK010000001.1"/>
</dbReference>
<organism evidence="5 6">
    <name type="scientific">Microbacterium murale</name>
    <dbReference type="NCBI Taxonomy" id="1081040"/>
    <lineage>
        <taxon>Bacteria</taxon>
        <taxon>Bacillati</taxon>
        <taxon>Actinomycetota</taxon>
        <taxon>Actinomycetes</taxon>
        <taxon>Micrococcales</taxon>
        <taxon>Microbacteriaceae</taxon>
        <taxon>Microbacterium</taxon>
    </lineage>
</organism>
<protein>
    <submittedName>
        <fullName evidence="5">2-dehydro-3-deoxygluconokinase</fullName>
        <ecNumber evidence="5">2.7.1.45</ecNumber>
    </submittedName>
</protein>
<accession>A0ABU0P4P6</accession>
<dbReference type="Gene3D" id="3.40.1190.20">
    <property type="match status" value="1"/>
</dbReference>
<dbReference type="Pfam" id="PF00294">
    <property type="entry name" value="PfkB"/>
    <property type="match status" value="1"/>
</dbReference>
<dbReference type="PANTHER" id="PTHR43320">
    <property type="entry name" value="SUGAR KINASE"/>
    <property type="match status" value="1"/>
</dbReference>
<dbReference type="GO" id="GO:0008673">
    <property type="term" value="F:2-dehydro-3-deoxygluconokinase activity"/>
    <property type="evidence" value="ECO:0007669"/>
    <property type="project" value="UniProtKB-EC"/>
</dbReference>
<keyword evidence="6" id="KW-1185">Reference proteome</keyword>
<dbReference type="PANTHER" id="PTHR43320:SF2">
    <property type="entry name" value="2-DEHYDRO-3-DEOXYGLUCONOKINASE_2-DEHYDRO-3-DEOXYGALACTONOKINASE"/>
    <property type="match status" value="1"/>
</dbReference>
<dbReference type="CDD" id="cd01166">
    <property type="entry name" value="KdgK"/>
    <property type="match status" value="1"/>
</dbReference>
<keyword evidence="2 5" id="KW-0808">Transferase</keyword>
<dbReference type="InterPro" id="IPR052700">
    <property type="entry name" value="Carb_kinase_PfkB-like"/>
</dbReference>
<dbReference type="InterPro" id="IPR011611">
    <property type="entry name" value="PfkB_dom"/>
</dbReference>
<comment type="similarity">
    <text evidence="1">Belongs to the carbohydrate kinase PfkB family.</text>
</comment>
<dbReference type="EMBL" id="JAUSXK010000001">
    <property type="protein sequence ID" value="MDQ0642301.1"/>
    <property type="molecule type" value="Genomic_DNA"/>
</dbReference>
<dbReference type="Proteomes" id="UP001239085">
    <property type="component" value="Unassembled WGS sequence"/>
</dbReference>
<dbReference type="InterPro" id="IPR029056">
    <property type="entry name" value="Ribokinase-like"/>
</dbReference>
<evidence type="ECO:0000256" key="2">
    <source>
        <dbReference type="ARBA" id="ARBA00022679"/>
    </source>
</evidence>
<reference evidence="5 6" key="1">
    <citation type="submission" date="2023-07" db="EMBL/GenBank/DDBJ databases">
        <title>Comparative genomics of wheat-associated soil bacteria to identify genetic determinants of phenazine resistance.</title>
        <authorList>
            <person name="Mouncey N."/>
        </authorList>
    </citation>
    <scope>NUCLEOTIDE SEQUENCE [LARGE SCALE GENOMIC DNA]</scope>
    <source>
        <strain evidence="5 6">W2I7</strain>
    </source>
</reference>
<sequence>MSTSSLSGTRTPDSAPEVVCIGETMALVTPTDGALSHAQVASLGLAGAESNVAAGLAAAGHRAVWASRLGDDPLGARISSELTRRGIELWVELDQDAPTGVMFKDPGAEGSSVYYYRRGSAASRMGPGQLSVERLAGVKIVHTTGITPALSPSTRDMVDRLFEDARAAGALVSFDVNDRRALWPMEDAAATLARLANAADIALVGRDEAERIWGTATADEIRAFLPDCRMLVVKDGDVGATAFDGDAEPVFVPAPVVDVVEPVGAGDAFASGFLSATLEGRPLAERLSAGHTAAERVLTIAADMPPIN</sequence>
<keyword evidence="3" id="KW-0418">Kinase</keyword>
<feature type="domain" description="Carbohydrate kinase PfkB" evidence="4">
    <location>
        <begin position="17"/>
        <end position="297"/>
    </location>
</feature>
<dbReference type="SUPFAM" id="SSF53613">
    <property type="entry name" value="Ribokinase-like"/>
    <property type="match status" value="1"/>
</dbReference>